<dbReference type="InterPro" id="IPR000276">
    <property type="entry name" value="GPCR_Rhodpsn"/>
</dbReference>
<feature type="domain" description="G-protein coupled receptors family 1 profile" evidence="6">
    <location>
        <begin position="71"/>
        <end position="325"/>
    </location>
</feature>
<protein>
    <recommendedName>
        <fullName evidence="6">G-protein coupled receptors family 1 profile domain-containing protein</fullName>
    </recommendedName>
</protein>
<dbReference type="PRINTS" id="PR00237">
    <property type="entry name" value="GPCRRHODOPSN"/>
</dbReference>
<keyword evidence="2 5" id="KW-0812">Transmembrane</keyword>
<dbReference type="PROSITE" id="PS50262">
    <property type="entry name" value="G_PROTEIN_RECEP_F1_2"/>
    <property type="match status" value="1"/>
</dbReference>
<feature type="transmembrane region" description="Helical" evidence="5">
    <location>
        <begin position="170"/>
        <end position="194"/>
    </location>
</feature>
<keyword evidence="8" id="KW-1185">Reference proteome</keyword>
<keyword evidence="3 5" id="KW-1133">Transmembrane helix</keyword>
<feature type="transmembrane region" description="Helical" evidence="5">
    <location>
        <begin position="136"/>
        <end position="158"/>
    </location>
</feature>
<feature type="transmembrane region" description="Helical" evidence="5">
    <location>
        <begin position="233"/>
        <end position="255"/>
    </location>
</feature>
<proteinExistence type="predicted"/>
<evidence type="ECO:0000313" key="7">
    <source>
        <dbReference type="EMBL" id="VDI38768.1"/>
    </source>
</evidence>
<dbReference type="AlphaFoldDB" id="A0A8B6ES92"/>
<accession>A0A8B6ES92</accession>
<dbReference type="Pfam" id="PF00001">
    <property type="entry name" value="7tm_1"/>
    <property type="match status" value="1"/>
</dbReference>
<dbReference type="SUPFAM" id="SSF81321">
    <property type="entry name" value="Family A G protein-coupled receptor-like"/>
    <property type="match status" value="1"/>
</dbReference>
<feature type="transmembrane region" description="Helical" evidence="5">
    <location>
        <begin position="312"/>
        <end position="332"/>
    </location>
</feature>
<name>A0A8B6ES92_MYTGA</name>
<dbReference type="CDD" id="cd14978">
    <property type="entry name" value="7tmA_FMRFamide_R-like"/>
    <property type="match status" value="1"/>
</dbReference>
<evidence type="ECO:0000256" key="4">
    <source>
        <dbReference type="ARBA" id="ARBA00023136"/>
    </source>
</evidence>
<dbReference type="OrthoDB" id="6112398at2759"/>
<dbReference type="Proteomes" id="UP000596742">
    <property type="component" value="Unassembled WGS sequence"/>
</dbReference>
<evidence type="ECO:0000256" key="1">
    <source>
        <dbReference type="ARBA" id="ARBA00004370"/>
    </source>
</evidence>
<feature type="transmembrane region" description="Helical" evidence="5">
    <location>
        <begin position="267"/>
        <end position="292"/>
    </location>
</feature>
<evidence type="ECO:0000259" key="6">
    <source>
        <dbReference type="PROSITE" id="PS50262"/>
    </source>
</evidence>
<sequence>MNFKLMFCDFLQVIYILLSIIDMGYQNLTEIYLNMNSTMTQRDQFHSFYLVTRRFTGLILYPIVSLFGLFANAFGVIVFTRRGMRTPTNVFCIALAATDSTKIINDILYFVVVLITEIPGADWKRIFISLYPVTHYVFHTTMMAAALLTVAIAIERYVEVCHPHKARSVCTITLAASTSICILFFAILMSIPYACKYTISEHEMNGTMIDLDLTVTKLWVKGPFAISFTWVHYVLRSLLPLVLLIVFSARIIYALRSHRLGNSKKRITVCILAVIAVFVMCNFPDTIMSTILNTGYYEASYLVRGFREITDFFLLLQTTTNIVIYCTLNRSFMKTSKVLIKKWNRCNRRVSFGDKPKEQIPLRRYTVDSLLS</sequence>
<dbReference type="InterPro" id="IPR052954">
    <property type="entry name" value="GPCR-Ligand_Int"/>
</dbReference>
<reference evidence="7" key="1">
    <citation type="submission" date="2018-11" db="EMBL/GenBank/DDBJ databases">
        <authorList>
            <person name="Alioto T."/>
            <person name="Alioto T."/>
        </authorList>
    </citation>
    <scope>NUCLEOTIDE SEQUENCE</scope>
</reference>
<evidence type="ECO:0000256" key="2">
    <source>
        <dbReference type="ARBA" id="ARBA00022692"/>
    </source>
</evidence>
<dbReference type="PANTHER" id="PTHR46641:SF2">
    <property type="entry name" value="FMRFAMIDE RECEPTOR"/>
    <property type="match status" value="1"/>
</dbReference>
<feature type="transmembrane region" description="Helical" evidence="5">
    <location>
        <begin position="91"/>
        <end position="116"/>
    </location>
</feature>
<dbReference type="InterPro" id="IPR017452">
    <property type="entry name" value="GPCR_Rhodpsn_7TM"/>
</dbReference>
<feature type="transmembrane region" description="Helical" evidence="5">
    <location>
        <begin position="58"/>
        <end position="79"/>
    </location>
</feature>
<dbReference type="EMBL" id="UYJE01005619">
    <property type="protein sequence ID" value="VDI38768.1"/>
    <property type="molecule type" value="Genomic_DNA"/>
</dbReference>
<dbReference type="PANTHER" id="PTHR46641">
    <property type="entry name" value="FMRFAMIDE RECEPTOR-RELATED"/>
    <property type="match status" value="1"/>
</dbReference>
<dbReference type="GO" id="GO:0016020">
    <property type="term" value="C:membrane"/>
    <property type="evidence" value="ECO:0007669"/>
    <property type="project" value="UniProtKB-SubCell"/>
</dbReference>
<dbReference type="Gene3D" id="1.20.1070.10">
    <property type="entry name" value="Rhodopsin 7-helix transmembrane proteins"/>
    <property type="match status" value="1"/>
</dbReference>
<gene>
    <name evidence="7" type="ORF">MGAL_10B015899</name>
</gene>
<dbReference type="GO" id="GO:0004930">
    <property type="term" value="F:G protein-coupled receptor activity"/>
    <property type="evidence" value="ECO:0007669"/>
    <property type="project" value="InterPro"/>
</dbReference>
<comment type="subcellular location">
    <subcellularLocation>
        <location evidence="1">Membrane</location>
    </subcellularLocation>
</comment>
<evidence type="ECO:0000256" key="5">
    <source>
        <dbReference type="SAM" id="Phobius"/>
    </source>
</evidence>
<keyword evidence="4 5" id="KW-0472">Membrane</keyword>
<evidence type="ECO:0000256" key="3">
    <source>
        <dbReference type="ARBA" id="ARBA00022989"/>
    </source>
</evidence>
<comment type="caution">
    <text evidence="7">The sequence shown here is derived from an EMBL/GenBank/DDBJ whole genome shotgun (WGS) entry which is preliminary data.</text>
</comment>
<evidence type="ECO:0000313" key="8">
    <source>
        <dbReference type="Proteomes" id="UP000596742"/>
    </source>
</evidence>
<feature type="transmembrane region" description="Helical" evidence="5">
    <location>
        <begin position="7"/>
        <end position="25"/>
    </location>
</feature>
<organism evidence="7 8">
    <name type="scientific">Mytilus galloprovincialis</name>
    <name type="common">Mediterranean mussel</name>
    <dbReference type="NCBI Taxonomy" id="29158"/>
    <lineage>
        <taxon>Eukaryota</taxon>
        <taxon>Metazoa</taxon>
        <taxon>Spiralia</taxon>
        <taxon>Lophotrochozoa</taxon>
        <taxon>Mollusca</taxon>
        <taxon>Bivalvia</taxon>
        <taxon>Autobranchia</taxon>
        <taxon>Pteriomorphia</taxon>
        <taxon>Mytilida</taxon>
        <taxon>Mytiloidea</taxon>
        <taxon>Mytilidae</taxon>
        <taxon>Mytilinae</taxon>
        <taxon>Mytilus</taxon>
    </lineage>
</organism>